<dbReference type="EMBL" id="CADCTR010001316">
    <property type="protein sequence ID" value="CAA9290743.1"/>
    <property type="molecule type" value="Genomic_DNA"/>
</dbReference>
<keyword evidence="6 8" id="KW-0472">Membrane</keyword>
<protein>
    <recommendedName>
        <fullName evidence="10">DUF2029 domain-containing protein</fullName>
    </recommendedName>
</protein>
<keyword evidence="2" id="KW-1003">Cell membrane</keyword>
<sequence>EDIYDTEAEAENRNPPLWTVLISPLGLLEPLLAYRIFSVLSVALTVGYLTWMASEVWLSARLAIAAMMLLLLSSPLLKTLALGQIYPVLATGLVAAWVSDRRGGIIVSGGALGLVVALKPSLAPIILWPLVRRRWKATVAALVAAAAVTLVGAVVVGPGATVDWLMLLSDDTVNPFWDNASLSSAAARMFTENEFARPITMLPWMVPVGYVLGIGAIAFTAARVRHGPEAALWALVAASLLASPISWHNYLVLLGPGVLLLLSRGWVVLGFLLLALQAIPPYWPTLWIGEDTVLATLALTLYFFILLAHWLVFIVAARRQLAGAEVPIAS</sequence>
<dbReference type="AlphaFoldDB" id="A0A6J4JY68"/>
<evidence type="ECO:0000256" key="7">
    <source>
        <dbReference type="ARBA" id="ARBA00024033"/>
    </source>
</evidence>
<dbReference type="Pfam" id="PF09594">
    <property type="entry name" value="GT87"/>
    <property type="match status" value="1"/>
</dbReference>
<dbReference type="InterPro" id="IPR018584">
    <property type="entry name" value="GT87"/>
</dbReference>
<dbReference type="GO" id="GO:0005886">
    <property type="term" value="C:plasma membrane"/>
    <property type="evidence" value="ECO:0007669"/>
    <property type="project" value="UniProtKB-SubCell"/>
</dbReference>
<evidence type="ECO:0000313" key="9">
    <source>
        <dbReference type="EMBL" id="CAA9290743.1"/>
    </source>
</evidence>
<comment type="similarity">
    <text evidence="7">Belongs to the glycosyltransferase 87 family.</text>
</comment>
<feature type="transmembrane region" description="Helical" evidence="8">
    <location>
        <begin position="230"/>
        <end position="247"/>
    </location>
</feature>
<evidence type="ECO:0000256" key="5">
    <source>
        <dbReference type="ARBA" id="ARBA00022989"/>
    </source>
</evidence>
<evidence type="ECO:0000256" key="2">
    <source>
        <dbReference type="ARBA" id="ARBA00022475"/>
    </source>
</evidence>
<feature type="transmembrane region" description="Helical" evidence="8">
    <location>
        <begin position="56"/>
        <end position="73"/>
    </location>
</feature>
<evidence type="ECO:0000256" key="8">
    <source>
        <dbReference type="SAM" id="Phobius"/>
    </source>
</evidence>
<feature type="non-terminal residue" evidence="9">
    <location>
        <position position="1"/>
    </location>
</feature>
<dbReference type="GO" id="GO:0016758">
    <property type="term" value="F:hexosyltransferase activity"/>
    <property type="evidence" value="ECO:0007669"/>
    <property type="project" value="InterPro"/>
</dbReference>
<evidence type="ECO:0008006" key="10">
    <source>
        <dbReference type="Google" id="ProtNLM"/>
    </source>
</evidence>
<organism evidence="9">
    <name type="scientific">uncultured Chloroflexia bacterium</name>
    <dbReference type="NCBI Taxonomy" id="1672391"/>
    <lineage>
        <taxon>Bacteria</taxon>
        <taxon>Bacillati</taxon>
        <taxon>Chloroflexota</taxon>
        <taxon>Chloroflexia</taxon>
        <taxon>environmental samples</taxon>
    </lineage>
</organism>
<feature type="transmembrane region" description="Helical" evidence="8">
    <location>
        <begin position="204"/>
        <end position="223"/>
    </location>
</feature>
<feature type="transmembrane region" description="Helical" evidence="8">
    <location>
        <begin position="32"/>
        <end position="50"/>
    </location>
</feature>
<gene>
    <name evidence="9" type="ORF">AVDCRST_MAG93-3870</name>
</gene>
<evidence type="ECO:0000256" key="3">
    <source>
        <dbReference type="ARBA" id="ARBA00022679"/>
    </source>
</evidence>
<feature type="transmembrane region" description="Helical" evidence="8">
    <location>
        <begin position="80"/>
        <end position="99"/>
    </location>
</feature>
<keyword evidence="4 8" id="KW-0812">Transmembrane</keyword>
<keyword evidence="5 8" id="KW-1133">Transmembrane helix</keyword>
<name>A0A6J4JY68_9CHLR</name>
<reference evidence="9" key="1">
    <citation type="submission" date="2020-02" db="EMBL/GenBank/DDBJ databases">
        <authorList>
            <person name="Meier V. D."/>
        </authorList>
    </citation>
    <scope>NUCLEOTIDE SEQUENCE</scope>
    <source>
        <strain evidence="9">AVDCRST_MAG93</strain>
    </source>
</reference>
<feature type="transmembrane region" description="Helical" evidence="8">
    <location>
        <begin position="105"/>
        <end position="127"/>
    </location>
</feature>
<feature type="transmembrane region" description="Helical" evidence="8">
    <location>
        <begin position="139"/>
        <end position="160"/>
    </location>
</feature>
<feature type="transmembrane region" description="Helical" evidence="8">
    <location>
        <begin position="297"/>
        <end position="317"/>
    </location>
</feature>
<proteinExistence type="inferred from homology"/>
<evidence type="ECO:0000256" key="4">
    <source>
        <dbReference type="ARBA" id="ARBA00022692"/>
    </source>
</evidence>
<accession>A0A6J4JY68</accession>
<keyword evidence="3" id="KW-0808">Transferase</keyword>
<evidence type="ECO:0000256" key="1">
    <source>
        <dbReference type="ARBA" id="ARBA00004651"/>
    </source>
</evidence>
<feature type="transmembrane region" description="Helical" evidence="8">
    <location>
        <begin position="253"/>
        <end position="276"/>
    </location>
</feature>
<evidence type="ECO:0000256" key="6">
    <source>
        <dbReference type="ARBA" id="ARBA00023136"/>
    </source>
</evidence>
<comment type="subcellular location">
    <subcellularLocation>
        <location evidence="1">Cell membrane</location>
        <topology evidence="1">Multi-pass membrane protein</topology>
    </subcellularLocation>
</comment>